<proteinExistence type="predicted"/>
<accession>A0A151ZRP5</accession>
<organism evidence="2 3">
    <name type="scientific">Tieghemostelium lacteum</name>
    <name type="common">Slime mold</name>
    <name type="synonym">Dictyostelium lacteum</name>
    <dbReference type="NCBI Taxonomy" id="361077"/>
    <lineage>
        <taxon>Eukaryota</taxon>
        <taxon>Amoebozoa</taxon>
        <taxon>Evosea</taxon>
        <taxon>Eumycetozoa</taxon>
        <taxon>Dictyostelia</taxon>
        <taxon>Dictyosteliales</taxon>
        <taxon>Raperosteliaceae</taxon>
        <taxon>Tieghemostelium</taxon>
    </lineage>
</organism>
<comment type="caution">
    <text evidence="2">The sequence shown here is derived from an EMBL/GenBank/DDBJ whole genome shotgun (WGS) entry which is preliminary data.</text>
</comment>
<dbReference type="PANTHER" id="PTHR36033:SF1">
    <property type="entry name" value="NUCLEIC ACID-BINDING PROTEINS SUPERFAMILY"/>
    <property type="match status" value="1"/>
</dbReference>
<dbReference type="InterPro" id="IPR035201">
    <property type="entry name" value="Cdc24_OB1"/>
</dbReference>
<dbReference type="EMBL" id="LODT01000021">
    <property type="protein sequence ID" value="KYQ96673.1"/>
    <property type="molecule type" value="Genomic_DNA"/>
</dbReference>
<protein>
    <recommendedName>
        <fullName evidence="1">Cell division control protein 24 OB domain-containing protein</fullName>
    </recommendedName>
</protein>
<dbReference type="PANTHER" id="PTHR36033">
    <property type="entry name" value="NUCLEIC ACID-BINDING PROTEINS SUPERFAMILY"/>
    <property type="match status" value="1"/>
</dbReference>
<dbReference type="Proteomes" id="UP000076078">
    <property type="component" value="Unassembled WGS sequence"/>
</dbReference>
<name>A0A151ZRP5_TIELA</name>
<dbReference type="OrthoDB" id="10265890at2759"/>
<dbReference type="AlphaFoldDB" id="A0A151ZRP5"/>
<reference evidence="2 3" key="1">
    <citation type="submission" date="2015-12" db="EMBL/GenBank/DDBJ databases">
        <title>Dictyostelia acquired genes for synthesis and detection of signals that induce cell-type specialization by lateral gene transfer from prokaryotes.</title>
        <authorList>
            <person name="Gloeckner G."/>
            <person name="Schaap P."/>
        </authorList>
    </citation>
    <scope>NUCLEOTIDE SEQUENCE [LARGE SCALE GENOMIC DNA]</scope>
    <source>
        <strain evidence="2 3">TK</strain>
    </source>
</reference>
<sequence length="625" mass="72826">MQFQESVNKLYHLFENLNNSNLVKNESKLNISNAQLFEHEQPNWNWVCNLLIYLLKEYTEGVTETIVKSELFSRWSNKNQRNIDTEIVLDAEKYQNFNKNIVISTLYYSYRKDDIANDSVIQVEVKEIVKDKNKSNHYILVMGDKRFTKSNKIEIIMILSQQYNYLVLEGVISVGCELRISNFTMNYSTFASREPMDIEITVMPTTVIGFMIQEDKLVNSNLANDINDDLFLTLKVVAIEPLDKVKDQVKWGNTRPYDKFLEYYEQQVVICQLQNSYIGVQLNIRLIFWDTQIKVIRLFSVNEIIQIKGFFFNKEYQIDDLLTLEYLPNSILYILKTNTPYDSKLEDSTMVHQNFPIDMNYHTQRLHLSNIKKGQIHINILLYILGIENTFDNHYEITVSSTNNNINDHSQSNKKTTLIMINYHDSTTPNQKPNLSFQCGNLVYFRNVFTNTLEEVSFDGELAKDEVPPIFFDQSLGSSYECISKLQGILSTNFLYQTISLQDIHKYSNSVITAIFDSCKLVNNDQDINIALKPTTPTPTFNNNRLNSNTSMKLNINRKPPVTTQNVQFEIEKSSFTSILYISRDISNEDLLNYIQHNIQSKTLKLHISKILDNRYTIDNLIILN</sequence>
<evidence type="ECO:0000313" key="3">
    <source>
        <dbReference type="Proteomes" id="UP000076078"/>
    </source>
</evidence>
<dbReference type="Pfam" id="PF17246">
    <property type="entry name" value="CDC24_OB1"/>
    <property type="match status" value="1"/>
</dbReference>
<evidence type="ECO:0000313" key="2">
    <source>
        <dbReference type="EMBL" id="KYQ96673.1"/>
    </source>
</evidence>
<dbReference type="FunCoup" id="A0A151ZRP5">
    <property type="interactions" value="738"/>
</dbReference>
<dbReference type="InParanoid" id="A0A151ZRP5"/>
<gene>
    <name evidence="2" type="ORF">DLAC_03959</name>
</gene>
<evidence type="ECO:0000259" key="1">
    <source>
        <dbReference type="Pfam" id="PF17246"/>
    </source>
</evidence>
<feature type="domain" description="Cell division control protein 24 OB" evidence="1">
    <location>
        <begin position="19"/>
        <end position="132"/>
    </location>
</feature>
<keyword evidence="3" id="KW-1185">Reference proteome</keyword>